<keyword evidence="3" id="KW-1185">Reference proteome</keyword>
<proteinExistence type="predicted"/>
<evidence type="ECO:0000313" key="2">
    <source>
        <dbReference type="EMBL" id="KAF0929057.1"/>
    </source>
</evidence>
<name>A0A6G1EWQ3_9ORYZ</name>
<dbReference type="Proteomes" id="UP000479710">
    <property type="component" value="Unassembled WGS sequence"/>
</dbReference>
<evidence type="ECO:0000256" key="1">
    <source>
        <dbReference type="SAM" id="MobiDB-lite"/>
    </source>
</evidence>
<accession>A0A6G1EWQ3</accession>
<feature type="region of interest" description="Disordered" evidence="1">
    <location>
        <begin position="1"/>
        <end position="20"/>
    </location>
</feature>
<comment type="caution">
    <text evidence="2">The sequence shown here is derived from an EMBL/GenBank/DDBJ whole genome shotgun (WGS) entry which is preliminary data.</text>
</comment>
<gene>
    <name evidence="2" type="ORF">E2562_015172</name>
</gene>
<reference evidence="2 3" key="1">
    <citation type="submission" date="2019-11" db="EMBL/GenBank/DDBJ databases">
        <title>Whole genome sequence of Oryza granulata.</title>
        <authorList>
            <person name="Li W."/>
        </authorList>
    </citation>
    <scope>NUCLEOTIDE SEQUENCE [LARGE SCALE GENOMIC DNA]</scope>
    <source>
        <strain evidence="3">cv. Menghai</strain>
        <tissue evidence="2">Leaf</tissue>
    </source>
</reference>
<dbReference type="AlphaFoldDB" id="A0A6G1EWQ3"/>
<organism evidence="2 3">
    <name type="scientific">Oryza meyeriana var. granulata</name>
    <dbReference type="NCBI Taxonomy" id="110450"/>
    <lineage>
        <taxon>Eukaryota</taxon>
        <taxon>Viridiplantae</taxon>
        <taxon>Streptophyta</taxon>
        <taxon>Embryophyta</taxon>
        <taxon>Tracheophyta</taxon>
        <taxon>Spermatophyta</taxon>
        <taxon>Magnoliopsida</taxon>
        <taxon>Liliopsida</taxon>
        <taxon>Poales</taxon>
        <taxon>Poaceae</taxon>
        <taxon>BOP clade</taxon>
        <taxon>Oryzoideae</taxon>
        <taxon>Oryzeae</taxon>
        <taxon>Oryzinae</taxon>
        <taxon>Oryza</taxon>
        <taxon>Oryza meyeriana</taxon>
    </lineage>
</organism>
<dbReference type="EMBL" id="SPHZ02000002">
    <property type="protein sequence ID" value="KAF0929057.1"/>
    <property type="molecule type" value="Genomic_DNA"/>
</dbReference>
<sequence length="60" mass="6208">MECSATKTMPSGPSTSPSSNNTVAVCCPNYKKMARPKSVASSTSICPLVRGRRVLSSTGS</sequence>
<protein>
    <submittedName>
        <fullName evidence="2">Uncharacterized protein</fullName>
    </submittedName>
</protein>
<feature type="compositionally biased region" description="Low complexity" evidence="1">
    <location>
        <begin position="10"/>
        <end position="20"/>
    </location>
</feature>
<evidence type="ECO:0000313" key="3">
    <source>
        <dbReference type="Proteomes" id="UP000479710"/>
    </source>
</evidence>